<accession>A0A834NLY2</accession>
<name>A0A834NLY2_VESPE</name>
<evidence type="ECO:0000256" key="1">
    <source>
        <dbReference type="SAM" id="MobiDB-lite"/>
    </source>
</evidence>
<dbReference type="EMBL" id="JACSDY010000012">
    <property type="protein sequence ID" value="KAF7413148.1"/>
    <property type="molecule type" value="Genomic_DNA"/>
</dbReference>
<reference evidence="2" key="1">
    <citation type="journal article" date="2020" name="G3 (Bethesda)">
        <title>High-Quality Assemblies for Three Invasive Social Wasps from the &lt;i&gt;Vespula&lt;/i&gt; Genus.</title>
        <authorList>
            <person name="Harrop T.W.R."/>
            <person name="Guhlin J."/>
            <person name="McLaughlin G.M."/>
            <person name="Permina E."/>
            <person name="Stockwell P."/>
            <person name="Gilligan J."/>
            <person name="Le Lec M.F."/>
            <person name="Gruber M.A.M."/>
            <person name="Quinn O."/>
            <person name="Lovegrove M."/>
            <person name="Duncan E.J."/>
            <person name="Remnant E.J."/>
            <person name="Van Eeckhoven J."/>
            <person name="Graham B."/>
            <person name="Knapp R.A."/>
            <person name="Langford K.W."/>
            <person name="Kronenberg Z."/>
            <person name="Press M.O."/>
            <person name="Eacker S.M."/>
            <person name="Wilson-Rankin E.E."/>
            <person name="Purcell J."/>
            <person name="Lester P.J."/>
            <person name="Dearden P.K."/>
        </authorList>
    </citation>
    <scope>NUCLEOTIDE SEQUENCE</scope>
    <source>
        <strain evidence="2">Volc-1</strain>
    </source>
</reference>
<organism evidence="2 3">
    <name type="scientific">Vespula pensylvanica</name>
    <name type="common">Western yellow jacket</name>
    <name type="synonym">Wasp</name>
    <dbReference type="NCBI Taxonomy" id="30213"/>
    <lineage>
        <taxon>Eukaryota</taxon>
        <taxon>Metazoa</taxon>
        <taxon>Ecdysozoa</taxon>
        <taxon>Arthropoda</taxon>
        <taxon>Hexapoda</taxon>
        <taxon>Insecta</taxon>
        <taxon>Pterygota</taxon>
        <taxon>Neoptera</taxon>
        <taxon>Endopterygota</taxon>
        <taxon>Hymenoptera</taxon>
        <taxon>Apocrita</taxon>
        <taxon>Aculeata</taxon>
        <taxon>Vespoidea</taxon>
        <taxon>Vespidae</taxon>
        <taxon>Vespinae</taxon>
        <taxon>Vespula</taxon>
    </lineage>
</organism>
<dbReference type="Proteomes" id="UP000600918">
    <property type="component" value="Unassembled WGS sequence"/>
</dbReference>
<sequence>MSRLSSDSERVESEPRDANEEKSDSKRRSLLHGGGDGGGEGRADEEGFFSFPPCEKVKARAERTAKTRRDTPCRLRAGARSNLVSIPSKENENTKGYEGIRDYSP</sequence>
<keyword evidence="3" id="KW-1185">Reference proteome</keyword>
<feature type="region of interest" description="Disordered" evidence="1">
    <location>
        <begin position="1"/>
        <end position="105"/>
    </location>
</feature>
<dbReference type="AlphaFoldDB" id="A0A834NLY2"/>
<protein>
    <submittedName>
        <fullName evidence="2">Uncharacterized protein</fullName>
    </submittedName>
</protein>
<gene>
    <name evidence="2" type="ORF">H0235_012999</name>
</gene>
<feature type="compositionally biased region" description="Basic and acidic residues" evidence="1">
    <location>
        <begin position="89"/>
        <end position="105"/>
    </location>
</feature>
<proteinExistence type="predicted"/>
<comment type="caution">
    <text evidence="2">The sequence shown here is derived from an EMBL/GenBank/DDBJ whole genome shotgun (WGS) entry which is preliminary data.</text>
</comment>
<feature type="compositionally biased region" description="Basic and acidic residues" evidence="1">
    <location>
        <begin position="55"/>
        <end position="73"/>
    </location>
</feature>
<evidence type="ECO:0000313" key="3">
    <source>
        <dbReference type="Proteomes" id="UP000600918"/>
    </source>
</evidence>
<evidence type="ECO:0000313" key="2">
    <source>
        <dbReference type="EMBL" id="KAF7413148.1"/>
    </source>
</evidence>
<feature type="compositionally biased region" description="Basic and acidic residues" evidence="1">
    <location>
        <begin position="1"/>
        <end position="27"/>
    </location>
</feature>